<comment type="caution">
    <text evidence="1">The sequence shown here is derived from an EMBL/GenBank/DDBJ whole genome shotgun (WGS) entry which is preliminary data.</text>
</comment>
<keyword evidence="2" id="KW-1185">Reference proteome</keyword>
<dbReference type="PANTHER" id="PTHR33067">
    <property type="entry name" value="RNA-DIRECTED DNA POLYMERASE-RELATED"/>
    <property type="match status" value="1"/>
</dbReference>
<accession>A0A371I152</accession>
<evidence type="ECO:0000313" key="2">
    <source>
        <dbReference type="Proteomes" id="UP000257109"/>
    </source>
</evidence>
<name>A0A371I152_MUCPR</name>
<reference evidence="1" key="1">
    <citation type="submission" date="2018-05" db="EMBL/GenBank/DDBJ databases">
        <title>Draft genome of Mucuna pruriens seed.</title>
        <authorList>
            <person name="Nnadi N.E."/>
            <person name="Vos R."/>
            <person name="Hasami M.H."/>
            <person name="Devisetty U.K."/>
            <person name="Aguiy J.C."/>
        </authorList>
    </citation>
    <scope>NUCLEOTIDE SEQUENCE [LARGE SCALE GENOMIC DNA]</scope>
    <source>
        <strain evidence="1">JCA_2017</strain>
    </source>
</reference>
<dbReference type="Proteomes" id="UP000257109">
    <property type="component" value="Unassembled WGS sequence"/>
</dbReference>
<sequence>MGVGRNVSALINNEQVSTLIQPAMPKKCSDPNTFSIPRTRAIYRSLTHCAFELTGIVIQLANKSITHLLGIFKDMLVQVSDMIFLADFYVLSMKDELSSKRPTLILSRPFLKIARTKIDVHVG</sequence>
<dbReference type="PANTHER" id="PTHR33067:SF15">
    <property type="entry name" value="RNA-DIRECTED DNA POLYMERASE"/>
    <property type="match status" value="1"/>
</dbReference>
<organism evidence="1 2">
    <name type="scientific">Mucuna pruriens</name>
    <name type="common">Velvet bean</name>
    <name type="synonym">Dolichos pruriens</name>
    <dbReference type="NCBI Taxonomy" id="157652"/>
    <lineage>
        <taxon>Eukaryota</taxon>
        <taxon>Viridiplantae</taxon>
        <taxon>Streptophyta</taxon>
        <taxon>Embryophyta</taxon>
        <taxon>Tracheophyta</taxon>
        <taxon>Spermatophyta</taxon>
        <taxon>Magnoliopsida</taxon>
        <taxon>eudicotyledons</taxon>
        <taxon>Gunneridae</taxon>
        <taxon>Pentapetalae</taxon>
        <taxon>rosids</taxon>
        <taxon>fabids</taxon>
        <taxon>Fabales</taxon>
        <taxon>Fabaceae</taxon>
        <taxon>Papilionoideae</taxon>
        <taxon>50 kb inversion clade</taxon>
        <taxon>NPAAA clade</taxon>
        <taxon>indigoferoid/millettioid clade</taxon>
        <taxon>Phaseoleae</taxon>
        <taxon>Mucuna</taxon>
    </lineage>
</organism>
<evidence type="ECO:0000313" key="1">
    <source>
        <dbReference type="EMBL" id="RDY08760.1"/>
    </source>
</evidence>
<protein>
    <submittedName>
        <fullName evidence="1">Uncharacterized protein</fullName>
    </submittedName>
</protein>
<dbReference type="AlphaFoldDB" id="A0A371I152"/>
<dbReference type="EMBL" id="QJKJ01001213">
    <property type="protein sequence ID" value="RDY08760.1"/>
    <property type="molecule type" value="Genomic_DNA"/>
</dbReference>
<gene>
    <name evidence="1" type="ORF">CR513_06990</name>
</gene>
<proteinExistence type="predicted"/>
<dbReference type="InterPro" id="IPR021109">
    <property type="entry name" value="Peptidase_aspartic_dom_sf"/>
</dbReference>
<feature type="non-terminal residue" evidence="1">
    <location>
        <position position="1"/>
    </location>
</feature>
<dbReference type="Gene3D" id="2.40.70.10">
    <property type="entry name" value="Acid Proteases"/>
    <property type="match status" value="1"/>
</dbReference>
<dbReference type="OrthoDB" id="778454at2759"/>